<sequence>MKTNNVAELINHTIEDIWIVLEKMERDYTKFNLNNQQAVLLALVIRHPSISPSEIAEKMTITKSAVSQQIAKLEKDGYIIKRQHVDDKRGYSIELGEKGLLYKQEGEAFNQEITKKYQAHLSDEELVNVLEVLEKLKNVLL</sequence>
<gene>
    <name evidence="5" type="ORF">BG258_17745</name>
</gene>
<dbReference type="SMART" id="SM00347">
    <property type="entry name" value="HTH_MARR"/>
    <property type="match status" value="1"/>
</dbReference>
<evidence type="ECO:0000256" key="2">
    <source>
        <dbReference type="ARBA" id="ARBA00023125"/>
    </source>
</evidence>
<keyword evidence="3" id="KW-0804">Transcription</keyword>
<dbReference type="Gene3D" id="1.10.10.10">
    <property type="entry name" value="Winged helix-like DNA-binding domain superfamily/Winged helix DNA-binding domain"/>
    <property type="match status" value="1"/>
</dbReference>
<evidence type="ECO:0000313" key="6">
    <source>
        <dbReference type="Proteomes" id="UP000094784"/>
    </source>
</evidence>
<dbReference type="AlphaFoldDB" id="A0A1E4R0G6"/>
<feature type="domain" description="HTH marR-type" evidence="4">
    <location>
        <begin position="3"/>
        <end position="138"/>
    </location>
</feature>
<keyword evidence="1" id="KW-0805">Transcription regulation</keyword>
<dbReference type="GO" id="GO:0003677">
    <property type="term" value="F:DNA binding"/>
    <property type="evidence" value="ECO:0007669"/>
    <property type="project" value="UniProtKB-KW"/>
</dbReference>
<organism evidence="5 6">
    <name type="scientific">Lysinibacillus fusiformis</name>
    <dbReference type="NCBI Taxonomy" id="28031"/>
    <lineage>
        <taxon>Bacteria</taxon>
        <taxon>Bacillati</taxon>
        <taxon>Bacillota</taxon>
        <taxon>Bacilli</taxon>
        <taxon>Bacillales</taxon>
        <taxon>Bacillaceae</taxon>
        <taxon>Lysinibacillus</taxon>
    </lineage>
</organism>
<protein>
    <submittedName>
        <fullName evidence="5">MarR family transcriptional regulator</fullName>
    </submittedName>
</protein>
<evidence type="ECO:0000259" key="4">
    <source>
        <dbReference type="PROSITE" id="PS50995"/>
    </source>
</evidence>
<dbReference type="InterPro" id="IPR011991">
    <property type="entry name" value="ArsR-like_HTH"/>
</dbReference>
<dbReference type="PANTHER" id="PTHR42756:SF1">
    <property type="entry name" value="TRANSCRIPTIONAL REPRESSOR OF EMRAB OPERON"/>
    <property type="match status" value="1"/>
</dbReference>
<dbReference type="GO" id="GO:0003700">
    <property type="term" value="F:DNA-binding transcription factor activity"/>
    <property type="evidence" value="ECO:0007669"/>
    <property type="project" value="InterPro"/>
</dbReference>
<dbReference type="EMBL" id="MECQ01000002">
    <property type="protein sequence ID" value="ODV53927.1"/>
    <property type="molecule type" value="Genomic_DNA"/>
</dbReference>
<dbReference type="PROSITE" id="PS50995">
    <property type="entry name" value="HTH_MARR_2"/>
    <property type="match status" value="1"/>
</dbReference>
<dbReference type="InterPro" id="IPR036390">
    <property type="entry name" value="WH_DNA-bd_sf"/>
</dbReference>
<accession>A0A1E4R0G6</accession>
<comment type="caution">
    <text evidence="5">The sequence shown here is derived from an EMBL/GenBank/DDBJ whole genome shotgun (WGS) entry which is preliminary data.</text>
</comment>
<dbReference type="SUPFAM" id="SSF46785">
    <property type="entry name" value="Winged helix' DNA-binding domain"/>
    <property type="match status" value="1"/>
</dbReference>
<dbReference type="PANTHER" id="PTHR42756">
    <property type="entry name" value="TRANSCRIPTIONAL REGULATOR, MARR"/>
    <property type="match status" value="1"/>
</dbReference>
<dbReference type="InterPro" id="IPR036388">
    <property type="entry name" value="WH-like_DNA-bd_sf"/>
</dbReference>
<keyword evidence="2" id="KW-0238">DNA-binding</keyword>
<dbReference type="OrthoDB" id="9799663at2"/>
<proteinExistence type="predicted"/>
<dbReference type="InterPro" id="IPR000835">
    <property type="entry name" value="HTH_MarR-typ"/>
</dbReference>
<evidence type="ECO:0000313" key="5">
    <source>
        <dbReference type="EMBL" id="ODV53927.1"/>
    </source>
</evidence>
<reference evidence="5 6" key="1">
    <citation type="submission" date="2016-09" db="EMBL/GenBank/DDBJ databases">
        <title>Draft genome sequence of the soil isolate, Lysinibacillus fusiformis M5, a potential hypoxanthine producer.</title>
        <authorList>
            <person name="Gallegos-Monterrosa R."/>
            <person name="Maroti G."/>
            <person name="Balint B."/>
            <person name="Kovacs A.T."/>
        </authorList>
    </citation>
    <scope>NUCLEOTIDE SEQUENCE [LARGE SCALE GENOMIC DNA]</scope>
    <source>
        <strain evidence="5 6">M5</strain>
    </source>
</reference>
<name>A0A1E4R0G6_9BACI</name>
<dbReference type="RefSeq" id="WP_069483015.1">
    <property type="nucleotide sequence ID" value="NZ_CP130331.1"/>
</dbReference>
<evidence type="ECO:0000256" key="3">
    <source>
        <dbReference type="ARBA" id="ARBA00023163"/>
    </source>
</evidence>
<dbReference type="CDD" id="cd00090">
    <property type="entry name" value="HTH_ARSR"/>
    <property type="match status" value="1"/>
</dbReference>
<dbReference type="Pfam" id="PF01047">
    <property type="entry name" value="MarR"/>
    <property type="match status" value="1"/>
</dbReference>
<evidence type="ECO:0000256" key="1">
    <source>
        <dbReference type="ARBA" id="ARBA00023015"/>
    </source>
</evidence>
<dbReference type="Proteomes" id="UP000094784">
    <property type="component" value="Unassembled WGS sequence"/>
</dbReference>
<dbReference type="PRINTS" id="PR00598">
    <property type="entry name" value="HTHMARR"/>
</dbReference>